<organism evidence="3 4">
    <name type="scientific">Xanthobacter agilis</name>
    <dbReference type="NCBI Taxonomy" id="47492"/>
    <lineage>
        <taxon>Bacteria</taxon>
        <taxon>Pseudomonadati</taxon>
        <taxon>Pseudomonadota</taxon>
        <taxon>Alphaproteobacteria</taxon>
        <taxon>Hyphomicrobiales</taxon>
        <taxon>Xanthobacteraceae</taxon>
        <taxon>Xanthobacter</taxon>
    </lineage>
</organism>
<name>A0ABU0LCH7_XANAG</name>
<reference evidence="3 4" key="1">
    <citation type="submission" date="2023-07" db="EMBL/GenBank/DDBJ databases">
        <title>Genomic Encyclopedia of Type Strains, Phase IV (KMG-IV): sequencing the most valuable type-strain genomes for metagenomic binning, comparative biology and taxonomic classification.</title>
        <authorList>
            <person name="Goeker M."/>
        </authorList>
    </citation>
    <scope>NUCLEOTIDE SEQUENCE [LARGE SCALE GENOMIC DNA]</scope>
    <source>
        <strain evidence="3 4">DSM 3770</strain>
    </source>
</reference>
<evidence type="ECO:0000259" key="2">
    <source>
        <dbReference type="Pfam" id="PF21741"/>
    </source>
</evidence>
<evidence type="ECO:0000256" key="1">
    <source>
        <dbReference type="SAM" id="Phobius"/>
    </source>
</evidence>
<feature type="transmembrane region" description="Helical" evidence="1">
    <location>
        <begin position="12"/>
        <end position="30"/>
    </location>
</feature>
<evidence type="ECO:0000313" key="4">
    <source>
        <dbReference type="Proteomes" id="UP001241747"/>
    </source>
</evidence>
<keyword evidence="1" id="KW-1133">Transmembrane helix</keyword>
<dbReference type="Pfam" id="PF21741">
    <property type="entry name" value="DUF6867"/>
    <property type="match status" value="1"/>
</dbReference>
<accession>A0ABU0LCH7</accession>
<protein>
    <recommendedName>
        <fullName evidence="2">DUF6867 domain-containing protein</fullName>
    </recommendedName>
</protein>
<feature type="transmembrane region" description="Helical" evidence="1">
    <location>
        <begin position="95"/>
        <end position="115"/>
    </location>
</feature>
<keyword evidence="1" id="KW-0812">Transmembrane</keyword>
<feature type="transmembrane region" description="Helical" evidence="1">
    <location>
        <begin position="42"/>
        <end position="61"/>
    </location>
</feature>
<keyword evidence="1" id="KW-0472">Membrane</keyword>
<proteinExistence type="predicted"/>
<dbReference type="EMBL" id="JAUSVY010000003">
    <property type="protein sequence ID" value="MDQ0504850.1"/>
    <property type="molecule type" value="Genomic_DNA"/>
</dbReference>
<dbReference type="RefSeq" id="WP_237346814.1">
    <property type="nucleotide sequence ID" value="NZ_JABWGX010000023.1"/>
</dbReference>
<feature type="transmembrane region" description="Helical" evidence="1">
    <location>
        <begin position="68"/>
        <end position="89"/>
    </location>
</feature>
<keyword evidence="4" id="KW-1185">Reference proteome</keyword>
<comment type="caution">
    <text evidence="3">The sequence shown here is derived from an EMBL/GenBank/DDBJ whole genome shotgun (WGS) entry which is preliminary data.</text>
</comment>
<evidence type="ECO:0000313" key="3">
    <source>
        <dbReference type="EMBL" id="MDQ0504850.1"/>
    </source>
</evidence>
<sequence>MTRDPGRPSSPLLLGPLAVLVAFALAVVLWPQTVMGTSLGDFLLVSLVLGGGAAWLTGKAVARAWGPLFHLALYCVLLAAAVRFCHFALFGDELFAPVTSVAEVLFLAAVAALGFRSVRKRQMSVQYGWMFVPAGPLSWRRQDSADADGLKAP</sequence>
<feature type="domain" description="DUF6867" evidence="2">
    <location>
        <begin position="39"/>
        <end position="141"/>
    </location>
</feature>
<gene>
    <name evidence="3" type="ORF">QOZ94_001632</name>
</gene>
<dbReference type="Proteomes" id="UP001241747">
    <property type="component" value="Unassembled WGS sequence"/>
</dbReference>
<dbReference type="InterPro" id="IPR049201">
    <property type="entry name" value="DUF6867"/>
</dbReference>